<dbReference type="SUPFAM" id="SSF56281">
    <property type="entry name" value="Metallo-hydrolase/oxidoreductase"/>
    <property type="match status" value="1"/>
</dbReference>
<dbReference type="SMART" id="SM00849">
    <property type="entry name" value="Lactamase_B"/>
    <property type="match status" value="1"/>
</dbReference>
<accession>A0A7C9KXX2</accession>
<dbReference type="PANTHER" id="PTHR42663:SF6">
    <property type="entry name" value="HYDROLASE C777.06C-RELATED"/>
    <property type="match status" value="1"/>
</dbReference>
<dbReference type="Pfam" id="PF12706">
    <property type="entry name" value="Lactamase_B_2"/>
    <property type="match status" value="1"/>
</dbReference>
<keyword evidence="3" id="KW-0378">Hydrolase</keyword>
<evidence type="ECO:0000313" key="4">
    <source>
        <dbReference type="Proteomes" id="UP000481327"/>
    </source>
</evidence>
<proteinExistence type="predicted"/>
<dbReference type="PANTHER" id="PTHR42663">
    <property type="entry name" value="HYDROLASE C777.06C-RELATED-RELATED"/>
    <property type="match status" value="1"/>
</dbReference>
<dbReference type="AlphaFoldDB" id="A0A7C9KXX2"/>
<evidence type="ECO:0000256" key="1">
    <source>
        <dbReference type="SAM" id="MobiDB-lite"/>
    </source>
</evidence>
<dbReference type="Gene3D" id="3.60.15.10">
    <property type="entry name" value="Ribonuclease Z/Hydroxyacylglutathione hydrolase-like"/>
    <property type="match status" value="1"/>
</dbReference>
<dbReference type="InterPro" id="IPR036866">
    <property type="entry name" value="RibonucZ/Hydroxyglut_hydro"/>
</dbReference>
<keyword evidence="4" id="KW-1185">Reference proteome</keyword>
<dbReference type="OrthoDB" id="9781189at2"/>
<name>A0A7C9KXX2_9SPHN</name>
<dbReference type="Proteomes" id="UP000481327">
    <property type="component" value="Unassembled WGS sequence"/>
</dbReference>
<dbReference type="GO" id="GO:0016787">
    <property type="term" value="F:hydrolase activity"/>
    <property type="evidence" value="ECO:0007669"/>
    <property type="project" value="UniProtKB-KW"/>
</dbReference>
<feature type="domain" description="Metallo-beta-lactamase" evidence="2">
    <location>
        <begin position="39"/>
        <end position="215"/>
    </location>
</feature>
<evidence type="ECO:0000313" key="3">
    <source>
        <dbReference type="EMBL" id="MQT16248.1"/>
    </source>
</evidence>
<dbReference type="InterPro" id="IPR001279">
    <property type="entry name" value="Metallo-B-lactamas"/>
</dbReference>
<dbReference type="EMBL" id="WIOL01000001">
    <property type="protein sequence ID" value="MQT16248.1"/>
    <property type="molecule type" value="Genomic_DNA"/>
</dbReference>
<organism evidence="3 4">
    <name type="scientific">Sandarakinorhabdus fusca</name>
    <dbReference type="NCBI Taxonomy" id="1439888"/>
    <lineage>
        <taxon>Bacteria</taxon>
        <taxon>Pseudomonadati</taxon>
        <taxon>Pseudomonadota</taxon>
        <taxon>Alphaproteobacteria</taxon>
        <taxon>Sphingomonadales</taxon>
        <taxon>Sphingosinicellaceae</taxon>
        <taxon>Sandarakinorhabdus</taxon>
    </lineage>
</organism>
<dbReference type="RefSeq" id="WP_152576668.1">
    <property type="nucleotide sequence ID" value="NZ_JAATJI010000001.1"/>
</dbReference>
<reference evidence="3 4" key="1">
    <citation type="submission" date="2019-09" db="EMBL/GenBank/DDBJ databases">
        <title>Polymorphobacter sp. isolated from a lake in China.</title>
        <authorList>
            <person name="Liu Z."/>
        </authorList>
    </citation>
    <scope>NUCLEOTIDE SEQUENCE [LARGE SCALE GENOMIC DNA]</scope>
    <source>
        <strain evidence="3 4">D40P</strain>
    </source>
</reference>
<sequence>MRLTMLGSGTSSGVPRIGGADGAGDWGACDPTEPKNRRRRVSVLVEHAGTTVLIDTGPDLREQLLSARVSRLDAVLLTHDHADHAHGIDDLRQVFHAMRTPVACYASAPTWRVLRQRFDYVFEGTEFYPPTCTATTLTGPMTVGAMRVTPFEQNHGNIDSTGYRIDAGGRALAYSTDVKHLDTRADAALQGLDLWVVDALRRTPHPTHSHLAQTLDWISHYRPAAAVLTHMDQSMDYATLAAELPVGVVPGHDGLTILLDPVS</sequence>
<evidence type="ECO:0000259" key="2">
    <source>
        <dbReference type="SMART" id="SM00849"/>
    </source>
</evidence>
<feature type="region of interest" description="Disordered" evidence="1">
    <location>
        <begin position="1"/>
        <end position="34"/>
    </location>
</feature>
<gene>
    <name evidence="3" type="ORF">F3168_03115</name>
</gene>
<protein>
    <submittedName>
        <fullName evidence="3">MBL fold metallo-hydrolase</fullName>
    </submittedName>
</protein>
<dbReference type="CDD" id="cd16279">
    <property type="entry name" value="metallo-hydrolase-like_MBL-fold"/>
    <property type="match status" value="1"/>
</dbReference>
<comment type="caution">
    <text evidence="3">The sequence shown here is derived from an EMBL/GenBank/DDBJ whole genome shotgun (WGS) entry which is preliminary data.</text>
</comment>